<dbReference type="AlphaFoldDB" id="A0A2M8RF26"/>
<dbReference type="OrthoDB" id="291822at2"/>
<dbReference type="Gene3D" id="1.20.120.330">
    <property type="entry name" value="Nucleotidyltransferases domain 2"/>
    <property type="match status" value="1"/>
</dbReference>
<evidence type="ECO:0000313" key="2">
    <source>
        <dbReference type="Proteomes" id="UP000231194"/>
    </source>
</evidence>
<keyword evidence="2" id="KW-1185">Reference proteome</keyword>
<evidence type="ECO:0000313" key="1">
    <source>
        <dbReference type="EMBL" id="PJG56420.1"/>
    </source>
</evidence>
<protein>
    <submittedName>
        <fullName evidence="1">Uncharacterized protein</fullName>
    </submittedName>
</protein>
<dbReference type="Proteomes" id="UP000231194">
    <property type="component" value="Unassembled WGS sequence"/>
</dbReference>
<dbReference type="InterPro" id="IPR038026">
    <property type="entry name" value="MtlR-like_sf"/>
</dbReference>
<dbReference type="SUPFAM" id="SSF158668">
    <property type="entry name" value="MtlR-like"/>
    <property type="match status" value="1"/>
</dbReference>
<organism evidence="1 2">
    <name type="scientific">Bradyrhizobium forestalis</name>
    <dbReference type="NCBI Taxonomy" id="1419263"/>
    <lineage>
        <taxon>Bacteria</taxon>
        <taxon>Pseudomonadati</taxon>
        <taxon>Pseudomonadota</taxon>
        <taxon>Alphaproteobacteria</taxon>
        <taxon>Hyphomicrobiales</taxon>
        <taxon>Nitrobacteraceae</taxon>
        <taxon>Bradyrhizobium</taxon>
    </lineage>
</organism>
<name>A0A2M8RF26_9BRAD</name>
<accession>A0A2M8RF26</accession>
<reference evidence="1 2" key="1">
    <citation type="submission" date="2017-11" db="EMBL/GenBank/DDBJ databases">
        <title>Bradyrhizobium forestalis sp. nov., an efficient nitrogen-fixing bacterium isolated from nodules of forest legume species in the Amazon.</title>
        <authorList>
            <person name="Costa E.M."/>
            <person name="Guimaraes A."/>
            <person name="Carvalho T.S."/>
            <person name="Rodrigues T.L."/>
            <person name="Ribeiro P.R.A."/>
            <person name="Lebbe L."/>
            <person name="Willems A."/>
            <person name="Moreira F.M.S."/>
        </authorList>
    </citation>
    <scope>NUCLEOTIDE SEQUENCE [LARGE SCALE GENOMIC DNA]</scope>
    <source>
        <strain evidence="1 2">INPA54B</strain>
    </source>
</reference>
<proteinExistence type="predicted"/>
<comment type="caution">
    <text evidence="1">The sequence shown here is derived from an EMBL/GenBank/DDBJ whole genome shotgun (WGS) entry which is preliminary data.</text>
</comment>
<dbReference type="EMBL" id="PGVG01000002">
    <property type="protein sequence ID" value="PJG56420.1"/>
    <property type="molecule type" value="Genomic_DNA"/>
</dbReference>
<dbReference type="RefSeq" id="WP_100230413.1">
    <property type="nucleotide sequence ID" value="NZ_PGVG01000002.1"/>
</dbReference>
<gene>
    <name evidence="1" type="ORF">CVM73_02295</name>
</gene>
<sequence>MSEVPFWVEAYATGRDEIWEEDPNYKGFLAALEELKGETDRGVALVATSFLDKVLTDTLAAFMLENDSSKRILLGFNAPFGTFSTRITGCHALGLISDAEVGQCDIFTEGQE</sequence>